<dbReference type="PANTHER" id="PTHR22939:SF129">
    <property type="entry name" value="SERINE PROTEASE HTRA2, MITOCHONDRIAL"/>
    <property type="match status" value="1"/>
</dbReference>
<dbReference type="Pfam" id="PF13365">
    <property type="entry name" value="Trypsin_2"/>
    <property type="match status" value="1"/>
</dbReference>
<accession>A0AA96WUG8</accession>
<dbReference type="EMBL" id="CP053586">
    <property type="protein sequence ID" value="WNZ23502.1"/>
    <property type="molecule type" value="Genomic_DNA"/>
</dbReference>
<dbReference type="PANTHER" id="PTHR22939">
    <property type="entry name" value="SERINE PROTEASE FAMILY S1C HTRA-RELATED"/>
    <property type="match status" value="1"/>
</dbReference>
<keyword evidence="2" id="KW-0645">Protease</keyword>
<dbReference type="GO" id="GO:0004252">
    <property type="term" value="F:serine-type endopeptidase activity"/>
    <property type="evidence" value="ECO:0007669"/>
    <property type="project" value="InterPro"/>
</dbReference>
<dbReference type="GO" id="GO:0006508">
    <property type="term" value="P:proteolysis"/>
    <property type="evidence" value="ECO:0007669"/>
    <property type="project" value="UniProtKB-KW"/>
</dbReference>
<dbReference type="PRINTS" id="PR00834">
    <property type="entry name" value="PROTEASES2C"/>
</dbReference>
<sequence>MVQPQLPTFPPTYPADSPTYSPAYSSNHSARPRRRKQKVQRQRLASELLRWAALTLLLAAGGKMLARQELGSEASSEAWVYEAQQPEAVTQPGIQANPFAKLPDLANQLIRPDPDLPHDTPEPIAAANRSVVMLKSAGAVGSGIILSPDGLILTNSHVVQGSGGQWKVRLSNAQELTATVVHPGPGQGDIFRDLALVQVNGVTNLPVAKLAMAQPQEGEAVWAIGAPYARPEVVTRGVLKRLTPDGIILTSAEVHPGNSGGPLLNQGGEVIGINTAVNPNLPDNATTVAISTALVQQNLAAMKSGVMTAEGPARPPLPPTGMGPGMSPNMNPGFDQFSAGGMPPGAIMPGGRPMMPPFAQGGMAGQPCP</sequence>
<organism evidence="2">
    <name type="scientific">Leptolyngbya sp. NK1-12</name>
    <dbReference type="NCBI Taxonomy" id="2547451"/>
    <lineage>
        <taxon>Bacteria</taxon>
        <taxon>Bacillati</taxon>
        <taxon>Cyanobacteriota</taxon>
        <taxon>Cyanophyceae</taxon>
        <taxon>Leptolyngbyales</taxon>
        <taxon>Leptolyngbyaceae</taxon>
        <taxon>Leptolyngbya group</taxon>
        <taxon>Leptolyngbya</taxon>
    </lineage>
</organism>
<dbReference type="InterPro" id="IPR009003">
    <property type="entry name" value="Peptidase_S1_PA"/>
</dbReference>
<gene>
    <name evidence="2" type="ORF">HJG54_11995</name>
</gene>
<feature type="region of interest" description="Disordered" evidence="1">
    <location>
        <begin position="1"/>
        <end position="38"/>
    </location>
</feature>
<dbReference type="AlphaFoldDB" id="A0AA96WUG8"/>
<dbReference type="SUPFAM" id="SSF50494">
    <property type="entry name" value="Trypsin-like serine proteases"/>
    <property type="match status" value="1"/>
</dbReference>
<evidence type="ECO:0000313" key="2">
    <source>
        <dbReference type="EMBL" id="WNZ23502.1"/>
    </source>
</evidence>
<dbReference type="RefSeq" id="WP_316435188.1">
    <property type="nucleotide sequence ID" value="NZ_CP053586.1"/>
</dbReference>
<feature type="compositionally biased region" description="Polar residues" evidence="1">
    <location>
        <begin position="18"/>
        <end position="29"/>
    </location>
</feature>
<name>A0AA96WUG8_9CYAN</name>
<keyword evidence="2" id="KW-0378">Hydrolase</keyword>
<dbReference type="InterPro" id="IPR001940">
    <property type="entry name" value="Peptidase_S1C"/>
</dbReference>
<proteinExistence type="predicted"/>
<reference evidence="2" key="1">
    <citation type="submission" date="2020-05" db="EMBL/GenBank/DDBJ databases">
        <authorList>
            <person name="Zhu T."/>
            <person name="Keshari N."/>
            <person name="Lu X."/>
        </authorList>
    </citation>
    <scope>NUCLEOTIDE SEQUENCE</scope>
    <source>
        <strain evidence="2">NK1-12</strain>
    </source>
</reference>
<protein>
    <submittedName>
        <fullName evidence="2">Trypsin-like serine protease</fullName>
    </submittedName>
</protein>
<evidence type="ECO:0000256" key="1">
    <source>
        <dbReference type="SAM" id="MobiDB-lite"/>
    </source>
</evidence>
<dbReference type="Gene3D" id="2.40.10.120">
    <property type="match status" value="1"/>
</dbReference>